<organism evidence="5 6">
    <name type="scientific">Rehmannia glutinosa</name>
    <name type="common">Chinese foxglove</name>
    <dbReference type="NCBI Taxonomy" id="99300"/>
    <lineage>
        <taxon>Eukaryota</taxon>
        <taxon>Viridiplantae</taxon>
        <taxon>Streptophyta</taxon>
        <taxon>Embryophyta</taxon>
        <taxon>Tracheophyta</taxon>
        <taxon>Spermatophyta</taxon>
        <taxon>Magnoliopsida</taxon>
        <taxon>eudicotyledons</taxon>
        <taxon>Gunneridae</taxon>
        <taxon>Pentapetalae</taxon>
        <taxon>asterids</taxon>
        <taxon>lamiids</taxon>
        <taxon>Lamiales</taxon>
        <taxon>Orobanchaceae</taxon>
        <taxon>Rehmannieae</taxon>
        <taxon>Rehmannia</taxon>
    </lineage>
</organism>
<dbReference type="Pfam" id="PF14309">
    <property type="entry name" value="DUF4378"/>
    <property type="match status" value="1"/>
</dbReference>
<feature type="domain" description="DUF3741" evidence="4">
    <location>
        <begin position="236"/>
        <end position="253"/>
    </location>
</feature>
<feature type="region of interest" description="Disordered" evidence="1">
    <location>
        <begin position="600"/>
        <end position="772"/>
    </location>
</feature>
<protein>
    <recommendedName>
        <fullName evidence="7">DUF4378 domain-containing protein</fullName>
    </recommendedName>
</protein>
<dbReference type="Pfam" id="PF12552">
    <property type="entry name" value="DUF3741"/>
    <property type="match status" value="1"/>
</dbReference>
<accession>A0ABR0XYP5</accession>
<feature type="compositionally biased region" description="Low complexity" evidence="1">
    <location>
        <begin position="710"/>
        <end position="724"/>
    </location>
</feature>
<dbReference type="InterPro" id="IPR032795">
    <property type="entry name" value="DUF3741-assoc"/>
</dbReference>
<feature type="region of interest" description="Disordered" evidence="1">
    <location>
        <begin position="793"/>
        <end position="813"/>
    </location>
</feature>
<dbReference type="InterPro" id="IPR025486">
    <property type="entry name" value="DUF4378"/>
</dbReference>
<feature type="domain" description="DUF3741" evidence="2">
    <location>
        <begin position="324"/>
        <end position="368"/>
    </location>
</feature>
<feature type="compositionally biased region" description="Basic and acidic residues" evidence="1">
    <location>
        <begin position="655"/>
        <end position="666"/>
    </location>
</feature>
<proteinExistence type="predicted"/>
<feature type="compositionally biased region" description="Basic and acidic residues" evidence="1">
    <location>
        <begin position="751"/>
        <end position="762"/>
    </location>
</feature>
<comment type="caution">
    <text evidence="5">The sequence shown here is derived from an EMBL/GenBank/DDBJ whole genome shotgun (WGS) entry which is preliminary data.</text>
</comment>
<feature type="compositionally biased region" description="Polar residues" evidence="1">
    <location>
        <begin position="176"/>
        <end position="191"/>
    </location>
</feature>
<reference evidence="5 6" key="1">
    <citation type="journal article" date="2021" name="Comput. Struct. Biotechnol. J.">
        <title>De novo genome assembly of the potent medicinal plant Rehmannia glutinosa using nanopore technology.</title>
        <authorList>
            <person name="Ma L."/>
            <person name="Dong C."/>
            <person name="Song C."/>
            <person name="Wang X."/>
            <person name="Zheng X."/>
            <person name="Niu Y."/>
            <person name="Chen S."/>
            <person name="Feng W."/>
        </authorList>
    </citation>
    <scope>NUCLEOTIDE SEQUENCE [LARGE SCALE GENOMIC DNA]</scope>
    <source>
        <strain evidence="5">DH-2019</strain>
    </source>
</reference>
<name>A0ABR0XYP5_REHGL</name>
<feature type="compositionally biased region" description="Polar residues" evidence="1">
    <location>
        <begin position="794"/>
        <end position="808"/>
    </location>
</feature>
<dbReference type="PANTHER" id="PTHR46634:SF3">
    <property type="entry name" value="M REDUCTASE II SUBUNIT GAMMA, PUTATIVE (DUF3741)-RELATED"/>
    <property type="match status" value="1"/>
</dbReference>
<dbReference type="Pfam" id="PF14383">
    <property type="entry name" value="VARLMGL"/>
    <property type="match status" value="1"/>
</dbReference>
<keyword evidence="6" id="KW-1185">Reference proteome</keyword>
<gene>
    <name evidence="5" type="ORF">DH2020_001216</name>
</gene>
<evidence type="ECO:0000313" key="5">
    <source>
        <dbReference type="EMBL" id="KAK6164352.1"/>
    </source>
</evidence>
<feature type="region of interest" description="Disordered" evidence="1">
    <location>
        <begin position="166"/>
        <end position="199"/>
    </location>
</feature>
<feature type="domain" description="DUF4378" evidence="3">
    <location>
        <begin position="891"/>
        <end position="1053"/>
    </location>
</feature>
<evidence type="ECO:0000313" key="6">
    <source>
        <dbReference type="Proteomes" id="UP001318860"/>
    </source>
</evidence>
<evidence type="ECO:0000256" key="1">
    <source>
        <dbReference type="SAM" id="MobiDB-lite"/>
    </source>
</evidence>
<dbReference type="InterPro" id="IPR022212">
    <property type="entry name" value="DUF3741"/>
</dbReference>
<dbReference type="PANTHER" id="PTHR46634">
    <property type="entry name" value="M REDUCTASE II SUBUNIT GAMMA, PUTATIVE (DUF3741)-RELATED"/>
    <property type="match status" value="1"/>
</dbReference>
<feature type="compositionally biased region" description="Basic and acidic residues" evidence="1">
    <location>
        <begin position="627"/>
        <end position="648"/>
    </location>
</feature>
<feature type="compositionally biased region" description="Basic and acidic residues" evidence="1">
    <location>
        <begin position="693"/>
        <end position="707"/>
    </location>
</feature>
<dbReference type="EMBL" id="JABTTQ020000001">
    <property type="protein sequence ID" value="KAK6164352.1"/>
    <property type="molecule type" value="Genomic_DNA"/>
</dbReference>
<evidence type="ECO:0000259" key="2">
    <source>
        <dbReference type="Pfam" id="PF12552"/>
    </source>
</evidence>
<evidence type="ECO:0008006" key="7">
    <source>
        <dbReference type="Google" id="ProtNLM"/>
    </source>
</evidence>
<sequence>MEGLVISQRANMSPYFISSNSLLSVQAVTNDGEVKGYMESWVSTIKGLLVQCAHAKVFHVYRSANACAHKISSFASYFPTPFVWEAGEFPQWLKELCGDNFRTSCGAFCCGSAFLYYPAISLFEGIQMNGVNLNGKNRDFEKMYPGCLGRMVNLFELNIGVSTNRLLNDKPHQGGSPLSRSRSDVSRTSPSGDPIEEDVIVSECKNSIPNRKSNGTPMKMLIAQEMSTEVEFRRDPPNLVAKLMGLDALPQQESNSTIRRSYSRDHPRSNSDIPMSYSEQQNGFFHYIDPNEYKDVYERWQQSPKSHKGRYEETINDKKMTLVRQKFIEAKRLSMDEKLRQSKQFQDALDVLSSNKDLFLKCLQEPNSTFPQHLYGSQSVPPPPETKRITVLRPSKVADSSDFTGAMNRDGKQIRKGAFLKLSGLEIHPGSSPAAGMNYYENSTQPTRIVVLKPSPGKLHDVKAVGPPQSELPNILLGEEFFGDEEVDEIQESREVAKAITQQMREKLGQHRRDETLISSVFSNGYVGDESSFNKSEIVCADGNLSDSEVMSPASRHSWDYADRLGSPYSSSSFTRASYSPESSVCREAKKRLSERWANMASNGSCQEQRHFRRSSSTLGEMLALSETKKESSPREEGSCSEEPKDSADSFLVSEQRREENVDHSPRNLMRSKSVPVSSTEFGTRLNVGISVSDKRKPESPKEDTKAKSVKSSFSGKISSLFFSRNKKPGKNKSPVSDTKDEMHSFPGEIGKTERHSEKGLDHASPGLLEPNLIGKQCMKSPETGLAVAEPIASGNTGENQSQPSPISVLNPPFEEDEHTAKVLPHYVKPDQNGAESPLNSIGSNLIDKSPPIGSIARTLSWDDSCVNTASLHPANEYLTTQKTDQEQEWLFFVKTLLSVAGLQGEVQSNSFLSKWHSPESPLDPSLRDEYIDLNDKQTLHEPKERQKRSIQKLVFDCVNEVLLDIAGYESDLGQKAIPCNCILDEVWARMKVWFSGEDEYVLGECGADNSVVAERVVRKEVVGKGWNNHFKSEMDNLGKEIGGKLLEELVLETVVELTGRFSDDVFSFV</sequence>
<dbReference type="Proteomes" id="UP001318860">
    <property type="component" value="Unassembled WGS sequence"/>
</dbReference>
<evidence type="ECO:0000259" key="3">
    <source>
        <dbReference type="Pfam" id="PF14309"/>
    </source>
</evidence>
<feature type="region of interest" description="Disordered" evidence="1">
    <location>
        <begin position="252"/>
        <end position="274"/>
    </location>
</feature>
<evidence type="ECO:0000259" key="4">
    <source>
        <dbReference type="Pfam" id="PF14383"/>
    </source>
</evidence>